<dbReference type="Gene3D" id="2.40.420.20">
    <property type="match status" value="1"/>
</dbReference>
<evidence type="ECO:0000259" key="5">
    <source>
        <dbReference type="Pfam" id="PF25917"/>
    </source>
</evidence>
<evidence type="ECO:0000256" key="2">
    <source>
        <dbReference type="ARBA" id="ARBA00023054"/>
    </source>
</evidence>
<dbReference type="STRING" id="679200.HMPREF9333_00704"/>
<dbReference type="eggNOG" id="COG0845">
    <property type="taxonomic scope" value="Bacteria"/>
</dbReference>
<sequence>MGKNVESEVEKIMSENNNAGTAKKRKKGLGKLKIFFIILGLIIVIFIVKGLLGGKKAAAVPVESSVLEKGHIEDALNVTGPVEGTDSVTITSGIHGKITEINVKEGDEVVAGETILAKIDTQELQSRLETARGNYELAIANKDEKIKNDQSSYNKAAQALNAAQNEYNRKAELVAAGASPQSELDSAANALNSARADMAQYRTKDGKLDPGESYDIQISNAKLEVERLEKQLEDATLIAPISGTVTRVFAKVGRFADQAVDNNPTLITIEKLDKLQLRLSVSEYSIGKVKLGQKVDISADMLGSENTVQGTVEKISPSGEERQGNSGERVIPVNVGIADGSGLISGINAKAKIVIQEKDDVYTVPIGAIGDDGNGQSMMQFIEETGDGKTGVIKAVPVETGIEGELNVELLEDSLKSLDTSKPLRYMSKYDPLIADGTMVDYMMLTMMPDAQSGAQSAPAQSQ</sequence>
<evidence type="ECO:0000313" key="6">
    <source>
        <dbReference type="EMBL" id="EHI56174.1"/>
    </source>
</evidence>
<evidence type="ECO:0000256" key="4">
    <source>
        <dbReference type="SAM" id="Phobius"/>
    </source>
</evidence>
<dbReference type="AlphaFoldDB" id="G5GGL4"/>
<feature type="domain" description="Multidrug resistance protein MdtA-like barrel-sandwich hybrid" evidence="5">
    <location>
        <begin position="87"/>
        <end position="260"/>
    </location>
</feature>
<keyword evidence="4" id="KW-0472">Membrane</keyword>
<dbReference type="Gene3D" id="1.10.287.470">
    <property type="entry name" value="Helix hairpin bin"/>
    <property type="match status" value="1"/>
</dbReference>
<dbReference type="PANTHER" id="PTHR32347">
    <property type="entry name" value="EFFLUX SYSTEM COMPONENT YKNX-RELATED"/>
    <property type="match status" value="1"/>
</dbReference>
<dbReference type="Gene3D" id="2.40.30.170">
    <property type="match status" value="1"/>
</dbReference>
<dbReference type="OrthoDB" id="9777308at2"/>
<keyword evidence="2 3" id="KW-0175">Coiled coil</keyword>
<dbReference type="PATRIC" id="fig|679200.3.peg.742"/>
<reference evidence="6 7" key="1">
    <citation type="submission" date="2011-08" db="EMBL/GenBank/DDBJ databases">
        <title>The Genome Sequence of Johnsonella ignava ATCC 51276.</title>
        <authorList>
            <consortium name="The Broad Institute Genome Sequencing Platform"/>
            <person name="Earl A."/>
            <person name="Ward D."/>
            <person name="Feldgarden M."/>
            <person name="Gevers D."/>
            <person name="Izard J."/>
            <person name="Blanton J.M."/>
            <person name="Baranova O.V."/>
            <person name="Dewhirst F.E."/>
            <person name="Young S.K."/>
            <person name="Zeng Q."/>
            <person name="Gargeya S."/>
            <person name="Fitzgerald M."/>
            <person name="Haas B."/>
            <person name="Abouelleil A."/>
            <person name="Alvarado L."/>
            <person name="Arachchi H.M."/>
            <person name="Berlin A."/>
            <person name="Brown A."/>
            <person name="Chapman S.B."/>
            <person name="Chen Z."/>
            <person name="Dunbar C."/>
            <person name="Freedman E."/>
            <person name="Gearin G."/>
            <person name="Gellesch M."/>
            <person name="Goldberg J."/>
            <person name="Griggs A."/>
            <person name="Gujja S."/>
            <person name="Heiman D."/>
            <person name="Howarth C."/>
            <person name="Larson L."/>
            <person name="Lui A."/>
            <person name="MacDonald P.J.P."/>
            <person name="Montmayeur A."/>
            <person name="Murphy C."/>
            <person name="Neiman D."/>
            <person name="Pearson M."/>
            <person name="Priest M."/>
            <person name="Roberts A."/>
            <person name="Saif S."/>
            <person name="Shea T."/>
            <person name="Shenoy N."/>
            <person name="Sisk P."/>
            <person name="Stolte C."/>
            <person name="Sykes S."/>
            <person name="Wortman J."/>
            <person name="Nusbaum C."/>
            <person name="Birren B."/>
        </authorList>
    </citation>
    <scope>NUCLEOTIDE SEQUENCE [LARGE SCALE GENOMIC DNA]</scope>
    <source>
        <strain evidence="6 7">ATCC 51276</strain>
    </source>
</reference>
<comment type="subcellular location">
    <subcellularLocation>
        <location evidence="1">Cell envelope</location>
    </subcellularLocation>
</comment>
<gene>
    <name evidence="6" type="ORF">HMPREF9333_00704</name>
</gene>
<evidence type="ECO:0000313" key="7">
    <source>
        <dbReference type="Proteomes" id="UP000003011"/>
    </source>
</evidence>
<dbReference type="RefSeq" id="WP_005539871.1">
    <property type="nucleotide sequence ID" value="NZ_JH378830.1"/>
</dbReference>
<dbReference type="Proteomes" id="UP000003011">
    <property type="component" value="Unassembled WGS sequence"/>
</dbReference>
<evidence type="ECO:0000256" key="3">
    <source>
        <dbReference type="SAM" id="Coils"/>
    </source>
</evidence>
<dbReference type="PANTHER" id="PTHR32347:SF14">
    <property type="entry name" value="EFFLUX SYSTEM COMPONENT YKNX-RELATED"/>
    <property type="match status" value="1"/>
</dbReference>
<feature type="coiled-coil region" evidence="3">
    <location>
        <begin position="146"/>
        <end position="238"/>
    </location>
</feature>
<dbReference type="HOGENOM" id="CLU_018816_14_5_9"/>
<protein>
    <recommendedName>
        <fullName evidence="5">Multidrug resistance protein MdtA-like barrel-sandwich hybrid domain-containing protein</fullName>
    </recommendedName>
</protein>
<name>G5GGL4_9FIRM</name>
<dbReference type="GO" id="GO:0030313">
    <property type="term" value="C:cell envelope"/>
    <property type="evidence" value="ECO:0007669"/>
    <property type="project" value="UniProtKB-SubCell"/>
</dbReference>
<accession>G5GGL4</accession>
<dbReference type="InterPro" id="IPR050465">
    <property type="entry name" value="UPF0194_transport"/>
</dbReference>
<evidence type="ECO:0000256" key="1">
    <source>
        <dbReference type="ARBA" id="ARBA00004196"/>
    </source>
</evidence>
<keyword evidence="4" id="KW-1133">Transmembrane helix</keyword>
<feature type="transmembrane region" description="Helical" evidence="4">
    <location>
        <begin position="32"/>
        <end position="52"/>
    </location>
</feature>
<proteinExistence type="predicted"/>
<keyword evidence="4" id="KW-0812">Transmembrane</keyword>
<comment type="caution">
    <text evidence="6">The sequence shown here is derived from an EMBL/GenBank/DDBJ whole genome shotgun (WGS) entry which is preliminary data.</text>
</comment>
<organism evidence="6 7">
    <name type="scientific">Johnsonella ignava ATCC 51276</name>
    <dbReference type="NCBI Taxonomy" id="679200"/>
    <lineage>
        <taxon>Bacteria</taxon>
        <taxon>Bacillati</taxon>
        <taxon>Bacillota</taxon>
        <taxon>Clostridia</taxon>
        <taxon>Lachnospirales</taxon>
        <taxon>Lachnospiraceae</taxon>
        <taxon>Johnsonella</taxon>
    </lineage>
</organism>
<dbReference type="SUPFAM" id="SSF111369">
    <property type="entry name" value="HlyD-like secretion proteins"/>
    <property type="match status" value="1"/>
</dbReference>
<dbReference type="EMBL" id="ACZL01000012">
    <property type="protein sequence ID" value="EHI56174.1"/>
    <property type="molecule type" value="Genomic_DNA"/>
</dbReference>
<dbReference type="Pfam" id="PF25917">
    <property type="entry name" value="BSH_RND"/>
    <property type="match status" value="1"/>
</dbReference>
<dbReference type="InterPro" id="IPR058625">
    <property type="entry name" value="MdtA-like_BSH"/>
</dbReference>
<dbReference type="Gene3D" id="2.40.50.100">
    <property type="match status" value="1"/>
</dbReference>
<keyword evidence="7" id="KW-1185">Reference proteome</keyword>